<sequence length="139" mass="14861">MKNTLIAITAAIALAATSCGHSGQATRASQPDTLAQDLQDTATLCGTWLATTAASQDSAAGFRLDDGGKASSINNRQVAIEAWSASEHPDSITLIATVQVKKLARRDTMKYAYRFIKPDSLLLYSGGKLWAAYARKKKK</sequence>
<dbReference type="InterPro" id="IPR024311">
    <property type="entry name" value="Lipocalin-like"/>
</dbReference>
<dbReference type="Pfam" id="PF12702">
    <property type="entry name" value="Lipocalin_3"/>
    <property type="match status" value="1"/>
</dbReference>
<evidence type="ECO:0000259" key="1">
    <source>
        <dbReference type="Pfam" id="PF12702"/>
    </source>
</evidence>
<organism evidence="2 3">
    <name type="scientific">Sodaliphilus pleomorphus</name>
    <dbReference type="NCBI Taxonomy" id="2606626"/>
    <lineage>
        <taxon>Bacteria</taxon>
        <taxon>Pseudomonadati</taxon>
        <taxon>Bacteroidota</taxon>
        <taxon>Bacteroidia</taxon>
        <taxon>Bacteroidales</taxon>
        <taxon>Muribaculaceae</taxon>
        <taxon>Sodaliphilus</taxon>
    </lineage>
</organism>
<evidence type="ECO:0000313" key="2">
    <source>
        <dbReference type="EMBL" id="MSS17360.1"/>
    </source>
</evidence>
<dbReference type="Gene3D" id="2.40.128.280">
    <property type="match status" value="1"/>
</dbReference>
<keyword evidence="3" id="KW-1185">Reference proteome</keyword>
<evidence type="ECO:0000313" key="3">
    <source>
        <dbReference type="Proteomes" id="UP000483362"/>
    </source>
</evidence>
<dbReference type="Proteomes" id="UP000483362">
    <property type="component" value="Unassembled WGS sequence"/>
</dbReference>
<protein>
    <submittedName>
        <fullName evidence="2">Lipocalin family protein</fullName>
    </submittedName>
</protein>
<feature type="domain" description="Lipocalin-like" evidence="1">
    <location>
        <begin position="42"/>
        <end position="135"/>
    </location>
</feature>
<comment type="caution">
    <text evidence="2">The sequence shown here is derived from an EMBL/GenBank/DDBJ whole genome shotgun (WGS) entry which is preliminary data.</text>
</comment>
<dbReference type="RefSeq" id="WP_154326757.1">
    <property type="nucleotide sequence ID" value="NZ_CP045696.1"/>
</dbReference>
<name>A0A6L5XAF7_9BACT</name>
<gene>
    <name evidence="2" type="ORF">FYJ29_06240</name>
</gene>
<dbReference type="PROSITE" id="PS51257">
    <property type="entry name" value="PROKAR_LIPOPROTEIN"/>
    <property type="match status" value="1"/>
</dbReference>
<dbReference type="EMBL" id="VULT01000008">
    <property type="protein sequence ID" value="MSS17360.1"/>
    <property type="molecule type" value="Genomic_DNA"/>
</dbReference>
<accession>A0A6L5XAF7</accession>
<proteinExistence type="predicted"/>
<reference evidence="2 3" key="1">
    <citation type="submission" date="2019-08" db="EMBL/GenBank/DDBJ databases">
        <title>In-depth cultivation of the pig gut microbiome towards novel bacterial diversity and tailored functional studies.</title>
        <authorList>
            <person name="Wylensek D."/>
            <person name="Hitch T.C.A."/>
            <person name="Clavel T."/>
        </authorList>
    </citation>
    <scope>NUCLEOTIDE SEQUENCE [LARGE SCALE GENOMIC DNA]</scope>
    <source>
        <strain evidence="2 3">Oil-RF-744-WCA-WT-10</strain>
    </source>
</reference>
<dbReference type="AlphaFoldDB" id="A0A6L5XAF7"/>